<feature type="transmembrane region" description="Helical" evidence="1">
    <location>
        <begin position="59"/>
        <end position="82"/>
    </location>
</feature>
<dbReference type="InterPro" id="IPR050469">
    <property type="entry name" value="Diguanylate_Cyclase"/>
</dbReference>
<dbReference type="EMBL" id="JBBMEX010000012">
    <property type="protein sequence ID" value="MEQ2558410.1"/>
    <property type="molecule type" value="Genomic_DNA"/>
</dbReference>
<dbReference type="RefSeq" id="WP_353531229.1">
    <property type="nucleotide sequence ID" value="NZ_JBBMEX010000012.1"/>
</dbReference>
<evidence type="ECO:0000313" key="4">
    <source>
        <dbReference type="Proteomes" id="UP001454489"/>
    </source>
</evidence>
<evidence type="ECO:0000256" key="1">
    <source>
        <dbReference type="SAM" id="Phobius"/>
    </source>
</evidence>
<keyword evidence="1" id="KW-0812">Transmembrane</keyword>
<dbReference type="EC" id="2.7.7.65" evidence="3"/>
<protein>
    <submittedName>
        <fullName evidence="3">GGDEF domain-containing protein</fullName>
        <ecNumber evidence="3">2.7.7.65</ecNumber>
    </submittedName>
</protein>
<keyword evidence="1" id="KW-0472">Membrane</keyword>
<dbReference type="InterPro" id="IPR000160">
    <property type="entry name" value="GGDEF_dom"/>
</dbReference>
<dbReference type="Pfam" id="PF00990">
    <property type="entry name" value="GGDEF"/>
    <property type="match status" value="1"/>
</dbReference>
<dbReference type="GO" id="GO:0052621">
    <property type="term" value="F:diguanylate cyclase activity"/>
    <property type="evidence" value="ECO:0007669"/>
    <property type="project" value="UniProtKB-EC"/>
</dbReference>
<gene>
    <name evidence="3" type="ORF">WMO43_11105</name>
</gene>
<dbReference type="PANTHER" id="PTHR45138">
    <property type="entry name" value="REGULATORY COMPONENTS OF SENSORY TRANSDUCTION SYSTEM"/>
    <property type="match status" value="1"/>
</dbReference>
<keyword evidence="1" id="KW-1133">Transmembrane helix</keyword>
<comment type="caution">
    <text evidence="3">The sequence shown here is derived from an EMBL/GenBank/DDBJ whole genome shotgun (WGS) entry which is preliminary data.</text>
</comment>
<keyword evidence="3" id="KW-0548">Nucleotidyltransferase</keyword>
<dbReference type="InterPro" id="IPR043128">
    <property type="entry name" value="Rev_trsase/Diguanyl_cyclase"/>
</dbReference>
<dbReference type="SMART" id="SM00267">
    <property type="entry name" value="GGDEF"/>
    <property type="match status" value="1"/>
</dbReference>
<sequence length="367" mass="42137">MGIHMKKYINTSRRINTKESEEWGFIVINALKKVWLATLIIELFLFIFFQPNEECSRAYYFYLFVARPSIGQGVWLAAADILFKKCIKSKSHRIVSLFMMILVSGFAAIAVWVHTSVGLMPVALLFPMVLCPFYRDWKMMVLQAGISTALYAAYQGYFLPYSPYLPPENLLIDVTIFAGCTFVTLVLEEQVNLSYILQEEKSVRDSLTHLYNHETFYEELEYHMKRYEEKKETFSVMIADIDNFKKVNDTYGHAFGDEVIRKVVVAFAEGHGNNDFSARYGGEEFAMILPKRGIEEAAGIAENIRKKFEEIAFQTELGEKHFTLSIGVAEYTKIYENASTFFEQADKALYEAKRSGKNRVCCAKSAE</sequence>
<feature type="transmembrane region" description="Helical" evidence="1">
    <location>
        <begin position="118"/>
        <end position="134"/>
    </location>
</feature>
<feature type="transmembrane region" description="Helical" evidence="1">
    <location>
        <begin position="170"/>
        <end position="187"/>
    </location>
</feature>
<feature type="transmembrane region" description="Helical" evidence="1">
    <location>
        <begin position="94"/>
        <end position="112"/>
    </location>
</feature>
<organism evidence="3 4">
    <name type="scientific">Maccoyibacter intestinihominis</name>
    <dbReference type="NCBI Taxonomy" id="3133499"/>
    <lineage>
        <taxon>Bacteria</taxon>
        <taxon>Bacillati</taxon>
        <taxon>Bacillota</taxon>
        <taxon>Clostridia</taxon>
        <taxon>Lachnospirales</taxon>
        <taxon>Lachnospiraceae</taxon>
        <taxon>Maccoyibacter</taxon>
    </lineage>
</organism>
<feature type="domain" description="GGDEF" evidence="2">
    <location>
        <begin position="232"/>
        <end position="365"/>
    </location>
</feature>
<accession>A0ABV1HFC5</accession>
<dbReference type="CDD" id="cd01949">
    <property type="entry name" value="GGDEF"/>
    <property type="match status" value="1"/>
</dbReference>
<dbReference type="Proteomes" id="UP001454489">
    <property type="component" value="Unassembled WGS sequence"/>
</dbReference>
<feature type="transmembrane region" description="Helical" evidence="1">
    <location>
        <begin position="23"/>
        <end position="47"/>
    </location>
</feature>
<feature type="transmembrane region" description="Helical" evidence="1">
    <location>
        <begin position="141"/>
        <end position="158"/>
    </location>
</feature>
<dbReference type="SUPFAM" id="SSF55073">
    <property type="entry name" value="Nucleotide cyclase"/>
    <property type="match status" value="1"/>
</dbReference>
<dbReference type="NCBIfam" id="TIGR00254">
    <property type="entry name" value="GGDEF"/>
    <property type="match status" value="1"/>
</dbReference>
<keyword evidence="4" id="KW-1185">Reference proteome</keyword>
<name>A0ABV1HFC5_9FIRM</name>
<evidence type="ECO:0000259" key="2">
    <source>
        <dbReference type="PROSITE" id="PS50887"/>
    </source>
</evidence>
<reference evidence="3 4" key="1">
    <citation type="submission" date="2024-03" db="EMBL/GenBank/DDBJ databases">
        <title>Human intestinal bacterial collection.</title>
        <authorList>
            <person name="Pauvert C."/>
            <person name="Hitch T.C.A."/>
            <person name="Clavel T."/>
        </authorList>
    </citation>
    <scope>NUCLEOTIDE SEQUENCE [LARGE SCALE GENOMIC DNA]</scope>
    <source>
        <strain evidence="3 4">CLA-AA-H185</strain>
    </source>
</reference>
<dbReference type="Gene3D" id="3.30.70.270">
    <property type="match status" value="1"/>
</dbReference>
<dbReference type="PROSITE" id="PS50887">
    <property type="entry name" value="GGDEF"/>
    <property type="match status" value="1"/>
</dbReference>
<dbReference type="PANTHER" id="PTHR45138:SF9">
    <property type="entry name" value="DIGUANYLATE CYCLASE DGCM-RELATED"/>
    <property type="match status" value="1"/>
</dbReference>
<proteinExistence type="predicted"/>
<dbReference type="InterPro" id="IPR029787">
    <property type="entry name" value="Nucleotide_cyclase"/>
</dbReference>
<keyword evidence="3" id="KW-0808">Transferase</keyword>
<evidence type="ECO:0000313" key="3">
    <source>
        <dbReference type="EMBL" id="MEQ2558410.1"/>
    </source>
</evidence>